<dbReference type="AlphaFoldDB" id="A0A2N0Q5H1"/>
<comment type="caution">
    <text evidence="1">The sequence shown here is derived from an EMBL/GenBank/DDBJ whole genome shotgun (WGS) entry which is preliminary data.</text>
</comment>
<gene>
    <name evidence="1" type="ORF">RhiirA5_38818</name>
</gene>
<reference evidence="1 2" key="1">
    <citation type="submission" date="2016-04" db="EMBL/GenBank/DDBJ databases">
        <title>Genome analyses suggest a sexual origin of heterokaryosis in a supposedly ancient asexual fungus.</title>
        <authorList>
            <person name="Ropars J."/>
            <person name="Sedzielewska K."/>
            <person name="Noel J."/>
            <person name="Charron P."/>
            <person name="Farinelli L."/>
            <person name="Marton T."/>
            <person name="Kruger M."/>
            <person name="Pelin A."/>
            <person name="Brachmann A."/>
            <person name="Corradi N."/>
        </authorList>
    </citation>
    <scope>NUCLEOTIDE SEQUENCE [LARGE SCALE GENOMIC DNA]</scope>
    <source>
        <strain evidence="1 2">A5</strain>
    </source>
</reference>
<proteinExistence type="predicted"/>
<name>A0A2N0Q5H1_9GLOM</name>
<reference evidence="1 2" key="2">
    <citation type="submission" date="2017-09" db="EMBL/GenBank/DDBJ databases">
        <title>Extensive intraspecific genome diversity in a model arbuscular mycorrhizal fungus.</title>
        <authorList>
            <person name="Chen E.C."/>
            <person name="Morin E."/>
            <person name="Beaudet D."/>
            <person name="Noel J."/>
            <person name="Ndikumana S."/>
            <person name="Charron P."/>
            <person name="St-Onge C."/>
            <person name="Giorgi J."/>
            <person name="Grigoriev I.V."/>
            <person name="Roux C."/>
            <person name="Martin F.M."/>
            <person name="Corradi N."/>
        </authorList>
    </citation>
    <scope>NUCLEOTIDE SEQUENCE [LARGE SCALE GENOMIC DNA]</scope>
    <source>
        <strain evidence="1 2">A5</strain>
    </source>
</reference>
<dbReference type="VEuPathDB" id="FungiDB:FUN_002192"/>
<dbReference type="EMBL" id="LLXJ01000140">
    <property type="protein sequence ID" value="PKC14330.1"/>
    <property type="molecule type" value="Genomic_DNA"/>
</dbReference>
<accession>A0A2N0Q5H1</accession>
<organism evidence="1 2">
    <name type="scientific">Rhizophagus irregularis</name>
    <dbReference type="NCBI Taxonomy" id="588596"/>
    <lineage>
        <taxon>Eukaryota</taxon>
        <taxon>Fungi</taxon>
        <taxon>Fungi incertae sedis</taxon>
        <taxon>Mucoromycota</taxon>
        <taxon>Glomeromycotina</taxon>
        <taxon>Glomeromycetes</taxon>
        <taxon>Glomerales</taxon>
        <taxon>Glomeraceae</taxon>
        <taxon>Rhizophagus</taxon>
    </lineage>
</organism>
<evidence type="ECO:0000313" key="2">
    <source>
        <dbReference type="Proteomes" id="UP000232722"/>
    </source>
</evidence>
<sequence length="98" mass="11381">MKIYTSIKGISKLEWPCQGEYDGYIRARPLTHFGEWNNFSSSHVVKLWNTSLRQPQPSISQYTTPETHWTMSIAVESGKLIGIYISKLIKLMIIFQIF</sequence>
<evidence type="ECO:0000313" key="1">
    <source>
        <dbReference type="EMBL" id="PKC14330.1"/>
    </source>
</evidence>
<dbReference type="Proteomes" id="UP000232722">
    <property type="component" value="Unassembled WGS sequence"/>
</dbReference>
<protein>
    <submittedName>
        <fullName evidence="1">Uncharacterized protein</fullName>
    </submittedName>
</protein>